<feature type="chain" id="PRO_5035170966" description="DUF4412 domain-containing protein" evidence="1">
    <location>
        <begin position="21"/>
        <end position="209"/>
    </location>
</feature>
<feature type="domain" description="DUF4412" evidence="2">
    <location>
        <begin position="21"/>
        <end position="197"/>
    </location>
</feature>
<dbReference type="Proteomes" id="UP000642829">
    <property type="component" value="Unassembled WGS sequence"/>
</dbReference>
<dbReference type="InterPro" id="IPR025524">
    <property type="entry name" value="DUF4412"/>
</dbReference>
<keyword evidence="4" id="KW-1185">Reference proteome</keyword>
<gene>
    <name evidence="3" type="ORF">GCM10007047_28080</name>
</gene>
<evidence type="ECO:0000256" key="1">
    <source>
        <dbReference type="SAM" id="SignalP"/>
    </source>
</evidence>
<evidence type="ECO:0000259" key="2">
    <source>
        <dbReference type="Pfam" id="PF14371"/>
    </source>
</evidence>
<feature type="signal peptide" evidence="1">
    <location>
        <begin position="1"/>
        <end position="20"/>
    </location>
</feature>
<keyword evidence="1" id="KW-0732">Signal</keyword>
<proteinExistence type="predicted"/>
<organism evidence="3 4">
    <name type="scientific">Cerasicoccus arenae</name>
    <dbReference type="NCBI Taxonomy" id="424488"/>
    <lineage>
        <taxon>Bacteria</taxon>
        <taxon>Pseudomonadati</taxon>
        <taxon>Verrucomicrobiota</taxon>
        <taxon>Opitutia</taxon>
        <taxon>Puniceicoccales</taxon>
        <taxon>Cerasicoccaceae</taxon>
        <taxon>Cerasicoccus</taxon>
    </lineage>
</organism>
<reference evidence="3" key="2">
    <citation type="submission" date="2020-09" db="EMBL/GenBank/DDBJ databases">
        <authorList>
            <person name="Sun Q."/>
            <person name="Kim S."/>
        </authorList>
    </citation>
    <scope>NUCLEOTIDE SEQUENCE</scope>
    <source>
        <strain evidence="3">KCTC 12870</strain>
    </source>
</reference>
<protein>
    <recommendedName>
        <fullName evidence="2">DUF4412 domain-containing protein</fullName>
    </recommendedName>
</protein>
<sequence>MSRLISSWILLLLGASALSAFDGDIVMETTMGDQSMKTTFVAKGDKLKLAMPEGQGTLILDSKGKTMTIIMDAQKMYMVQPINPEQMGPQPDGEIQDTGETAEIFGMNARKVYFVEPDGKKSEIWATSELQNEALTNMPGMNENMVSQLEQIFGSPHVFPLKMVVFAPDGSTEMTMNVAEIKERDVADAEVTIPADYKEFSMPAGAHGQ</sequence>
<dbReference type="Gene3D" id="2.50.20.10">
    <property type="entry name" value="Lipoprotein localisation LolA/LolB/LppX"/>
    <property type="match status" value="1"/>
</dbReference>
<evidence type="ECO:0000313" key="3">
    <source>
        <dbReference type="EMBL" id="GHC09181.1"/>
    </source>
</evidence>
<dbReference type="RefSeq" id="WP_189516331.1">
    <property type="nucleotide sequence ID" value="NZ_BMXG01000020.1"/>
</dbReference>
<accession>A0A8J3DK62</accession>
<comment type="caution">
    <text evidence="3">The sequence shown here is derived from an EMBL/GenBank/DDBJ whole genome shotgun (WGS) entry which is preliminary data.</text>
</comment>
<dbReference type="Pfam" id="PF14371">
    <property type="entry name" value="DUF4412"/>
    <property type="match status" value="1"/>
</dbReference>
<reference evidence="3" key="1">
    <citation type="journal article" date="2014" name="Int. J. Syst. Evol. Microbiol.">
        <title>Complete genome sequence of Corynebacterium casei LMG S-19264T (=DSM 44701T), isolated from a smear-ripened cheese.</title>
        <authorList>
            <consortium name="US DOE Joint Genome Institute (JGI-PGF)"/>
            <person name="Walter F."/>
            <person name="Albersmeier A."/>
            <person name="Kalinowski J."/>
            <person name="Ruckert C."/>
        </authorList>
    </citation>
    <scope>NUCLEOTIDE SEQUENCE</scope>
    <source>
        <strain evidence="3">KCTC 12870</strain>
    </source>
</reference>
<dbReference type="AlphaFoldDB" id="A0A8J3DK62"/>
<dbReference type="EMBL" id="BMXG01000020">
    <property type="protein sequence ID" value="GHC09181.1"/>
    <property type="molecule type" value="Genomic_DNA"/>
</dbReference>
<name>A0A8J3DK62_9BACT</name>
<evidence type="ECO:0000313" key="4">
    <source>
        <dbReference type="Proteomes" id="UP000642829"/>
    </source>
</evidence>